<dbReference type="OrthoDB" id="7735915at2"/>
<comment type="caution">
    <text evidence="2">The sequence shown here is derived from an EMBL/GenBank/DDBJ whole genome shotgun (WGS) entry which is preliminary data.</text>
</comment>
<dbReference type="InterPro" id="IPR011109">
    <property type="entry name" value="DNA_bind_recombinase_dom"/>
</dbReference>
<dbReference type="EMBL" id="PGVG01000002">
    <property type="protein sequence ID" value="PJG56614.1"/>
    <property type="molecule type" value="Genomic_DNA"/>
</dbReference>
<dbReference type="InterPro" id="IPR050639">
    <property type="entry name" value="SSR_resolvase"/>
</dbReference>
<dbReference type="Gene3D" id="3.40.50.1390">
    <property type="entry name" value="Resolvase, N-terminal catalytic domain"/>
    <property type="match status" value="1"/>
</dbReference>
<protein>
    <submittedName>
        <fullName evidence="2">Recombinase family protein</fullName>
    </submittedName>
</protein>
<evidence type="ECO:0000313" key="3">
    <source>
        <dbReference type="Proteomes" id="UP000231194"/>
    </source>
</evidence>
<gene>
    <name evidence="2" type="ORF">CVM73_03430</name>
</gene>
<evidence type="ECO:0000313" key="2">
    <source>
        <dbReference type="EMBL" id="PJG56614.1"/>
    </source>
</evidence>
<dbReference type="AlphaFoldDB" id="A0A2M8RFM2"/>
<sequence>MGTALTVQNARLLRRRETELRAAQYIRMSTDRQQYSIANQMALIASYAAEHRLEIVRTYLDEGISGLRINNRKGLIDLLNDVQSGAADFANVLVRDVSRWGRFQDTDESAYYEFICKLAGVKVIYCAEIFENDGSPMSGLWKSMKRLMAAEDSRDKSAKVFAGHCRIVGLGYRVGGRPGFALRRELIDATGKSRGFLQPGEQKALHTDRVLLRAGSNDEIATVRWIFESFVGGKGETDIAHELNARGTINHRGVPWNLQMIGRILRNENYIGNAVYYRTSSYLRQRRVINGKAKWIRKEGALEPIVPRNLFDDAQRIIDRRVRQHLSSDMLLKKLRVLQLRLGTLSADAINRAKGVPCASIYERRFGSLRKAYAAIGFAPPGDYSYIDTHGERVSLMQQLAAGIGAGVPSVGSDLIAERAGGCLAVKDGSFISLRVVRCWQHPQRHCQVWTLRRSSKQRPGIAVVVRLDEQNKEPLDYILTSRDRIPERPLIMTEAVVRKRYRNRFRRSTDLIRALKRRLNR</sequence>
<accession>A0A2M8RFM2</accession>
<dbReference type="Gene3D" id="3.90.1750.20">
    <property type="entry name" value="Putative Large Serine Recombinase, Chain B, Domain 2"/>
    <property type="match status" value="1"/>
</dbReference>
<name>A0A2M8RFM2_9BRAD</name>
<dbReference type="PANTHER" id="PTHR30461">
    <property type="entry name" value="DNA-INVERTASE FROM LAMBDOID PROPHAGE"/>
    <property type="match status" value="1"/>
</dbReference>
<dbReference type="Proteomes" id="UP000231194">
    <property type="component" value="Unassembled WGS sequence"/>
</dbReference>
<dbReference type="PROSITE" id="PS51737">
    <property type="entry name" value="RECOMBINASE_DNA_BIND"/>
    <property type="match status" value="1"/>
</dbReference>
<reference evidence="2 3" key="1">
    <citation type="submission" date="2017-11" db="EMBL/GenBank/DDBJ databases">
        <title>Bradyrhizobium forestalis sp. nov., an efficient nitrogen-fixing bacterium isolated from nodules of forest legume species in the Amazon.</title>
        <authorList>
            <person name="Costa E.M."/>
            <person name="Guimaraes A."/>
            <person name="Carvalho T.S."/>
            <person name="Rodrigues T.L."/>
            <person name="Ribeiro P.R.A."/>
            <person name="Lebbe L."/>
            <person name="Willems A."/>
            <person name="Moreira F.M.S."/>
        </authorList>
    </citation>
    <scope>NUCLEOTIDE SEQUENCE [LARGE SCALE GENOMIC DNA]</scope>
    <source>
        <strain evidence="2 3">INPA54B</strain>
    </source>
</reference>
<dbReference type="SUPFAM" id="SSF53041">
    <property type="entry name" value="Resolvase-like"/>
    <property type="match status" value="1"/>
</dbReference>
<feature type="domain" description="Recombinase" evidence="1">
    <location>
        <begin position="201"/>
        <end position="324"/>
    </location>
</feature>
<dbReference type="FunFam" id="3.40.50.1390:FF:000008">
    <property type="entry name" value="DNA recombinase"/>
    <property type="match status" value="1"/>
</dbReference>
<organism evidence="2 3">
    <name type="scientific">Bradyrhizobium forestalis</name>
    <dbReference type="NCBI Taxonomy" id="1419263"/>
    <lineage>
        <taxon>Bacteria</taxon>
        <taxon>Pseudomonadati</taxon>
        <taxon>Pseudomonadota</taxon>
        <taxon>Alphaproteobacteria</taxon>
        <taxon>Hyphomicrobiales</taxon>
        <taxon>Nitrobacteraceae</taxon>
        <taxon>Bradyrhizobium</taxon>
    </lineage>
</organism>
<dbReference type="Pfam" id="PF00239">
    <property type="entry name" value="Resolvase"/>
    <property type="match status" value="1"/>
</dbReference>
<dbReference type="InterPro" id="IPR038109">
    <property type="entry name" value="DNA_bind_recomb_sf"/>
</dbReference>
<proteinExistence type="predicted"/>
<dbReference type="RefSeq" id="WP_100230595.1">
    <property type="nucleotide sequence ID" value="NZ_PGVG01000002.1"/>
</dbReference>
<dbReference type="InterPro" id="IPR036162">
    <property type="entry name" value="Resolvase-like_N_sf"/>
</dbReference>
<dbReference type="PANTHER" id="PTHR30461:SF23">
    <property type="entry name" value="DNA RECOMBINASE-RELATED"/>
    <property type="match status" value="1"/>
</dbReference>
<dbReference type="Pfam" id="PF07508">
    <property type="entry name" value="Recombinase"/>
    <property type="match status" value="1"/>
</dbReference>
<keyword evidence="3" id="KW-1185">Reference proteome</keyword>
<dbReference type="GO" id="GO:0003677">
    <property type="term" value="F:DNA binding"/>
    <property type="evidence" value="ECO:0007669"/>
    <property type="project" value="InterPro"/>
</dbReference>
<dbReference type="InterPro" id="IPR006119">
    <property type="entry name" value="Resolv_N"/>
</dbReference>
<evidence type="ECO:0000259" key="1">
    <source>
        <dbReference type="PROSITE" id="PS51737"/>
    </source>
</evidence>
<dbReference type="CDD" id="cd00338">
    <property type="entry name" value="Ser_Recombinase"/>
    <property type="match status" value="1"/>
</dbReference>
<dbReference type="SMART" id="SM00857">
    <property type="entry name" value="Resolvase"/>
    <property type="match status" value="1"/>
</dbReference>
<dbReference type="GO" id="GO:0000150">
    <property type="term" value="F:DNA strand exchange activity"/>
    <property type="evidence" value="ECO:0007669"/>
    <property type="project" value="InterPro"/>
</dbReference>